<gene>
    <name evidence="2" type="ORF">OIDMADRAFT_24143</name>
</gene>
<evidence type="ECO:0000313" key="2">
    <source>
        <dbReference type="EMBL" id="KIN05763.1"/>
    </source>
</evidence>
<feature type="region of interest" description="Disordered" evidence="1">
    <location>
        <begin position="130"/>
        <end position="231"/>
    </location>
</feature>
<organism evidence="2 3">
    <name type="scientific">Oidiodendron maius (strain Zn)</name>
    <dbReference type="NCBI Taxonomy" id="913774"/>
    <lineage>
        <taxon>Eukaryota</taxon>
        <taxon>Fungi</taxon>
        <taxon>Dikarya</taxon>
        <taxon>Ascomycota</taxon>
        <taxon>Pezizomycotina</taxon>
        <taxon>Leotiomycetes</taxon>
        <taxon>Leotiomycetes incertae sedis</taxon>
        <taxon>Myxotrichaceae</taxon>
        <taxon>Oidiodendron</taxon>
    </lineage>
</organism>
<dbReference type="EMBL" id="KN832871">
    <property type="protein sequence ID" value="KIN05763.1"/>
    <property type="molecule type" value="Genomic_DNA"/>
</dbReference>
<dbReference type="HOGENOM" id="CLU_305038_0_0_1"/>
<accession>A0A0C3DUK9</accession>
<feature type="compositionally biased region" description="Basic and acidic residues" evidence="1">
    <location>
        <begin position="174"/>
        <end position="202"/>
    </location>
</feature>
<name>A0A0C3DUK9_OIDMZ</name>
<sequence>MTRSKPISLQMRGSGSMRGRQTISCTSRPDRCVYPLHLFTQASAASPQLENRVVSLCEGKRGSTATKGRWRWVRDRGGRPRNALLVEGLEGRDFVVLVLFCWIMDNAGGRCGDRPRPGVESEVVVRDRAAKSLSPHVPESQGSGEGQVRTAPLCTPPGDWRGAVCQGTRGKRGGKTDDRRFESGTRRREQDEAVREEKEARIEGTASKSSIREHDLGAVPRPGQRAWEPGGIRSLPRAARHDRRGTPGPFLLDSWDPRRNHNGDRLEQQMSVWAGLVLLQLTTGRAASRGRGGHAFDGCLGAGQDVDADREDHGCELKIRSAAIILRYRHLASAARGHLSLARLCSGLPREVGPPHTHGPTALHPEILGRHILSSSMGLPAWIIHPPGCRSCQIHGRRVQPTQLMLADTRNMTSKTRLAQCKGLYVPSAPGRTDRARAPCARGRKRQLVRCGSKPISQPVDAVRGTGGHPASSPEHRFYLIQGSTQGLAFSPCHDWRRRNNGNVPVSTLPRVAGRADLISDILTPVENPRVGEWFQRASCAEDESSLPSPTSDGRTRGAEPVMAKNIQHLVHTPPVASPSLWSDRCSNARTDSCMSRGHTRRWVMYFPSSGPSQKPNPQTALAEPELAPHAPIRIRVEKAVLARSSSAANIGKKLSSRPQRKRCNSAIRGVPGVYSYYGAGGLATIPPIAATRPSWIGLARKTKRLDVVSLHLAFSAGILNSDLLEAWQRAAYQSGSHVRPRSSEGTALPPSQYGSLRTVHVGGQISLVRNPSLDGPQGRAEHFAITLRDQIGDRIGRVHVGNAFTTLGRVKPEDGTVIETAVCLLPGIYHVDAAIATIVYSERYGRATTDQDLAQRFFCTKPACEEHAKPPVLYYSTSPAEPIPAALILVSCTSTDLTHRRPLNPDCRIQDTVSHWSGPRTTTCLLHGLYQVETERLRKGAGPAQESPMRFQPPDRPSPRPLGTARLTEEAF</sequence>
<feature type="region of interest" description="Disordered" evidence="1">
    <location>
        <begin position="1"/>
        <end position="21"/>
    </location>
</feature>
<dbReference type="InParanoid" id="A0A0C3DUK9"/>
<feature type="region of interest" description="Disordered" evidence="1">
    <location>
        <begin position="938"/>
        <end position="973"/>
    </location>
</feature>
<evidence type="ECO:0000256" key="1">
    <source>
        <dbReference type="SAM" id="MobiDB-lite"/>
    </source>
</evidence>
<reference evidence="2 3" key="1">
    <citation type="submission" date="2014-04" db="EMBL/GenBank/DDBJ databases">
        <authorList>
            <consortium name="DOE Joint Genome Institute"/>
            <person name="Kuo A."/>
            <person name="Martino E."/>
            <person name="Perotto S."/>
            <person name="Kohler A."/>
            <person name="Nagy L.G."/>
            <person name="Floudas D."/>
            <person name="Copeland A."/>
            <person name="Barry K.W."/>
            <person name="Cichocki N."/>
            <person name="Veneault-Fourrey C."/>
            <person name="LaButti K."/>
            <person name="Lindquist E.A."/>
            <person name="Lipzen A."/>
            <person name="Lundell T."/>
            <person name="Morin E."/>
            <person name="Murat C."/>
            <person name="Sun H."/>
            <person name="Tunlid A."/>
            <person name="Henrissat B."/>
            <person name="Grigoriev I.V."/>
            <person name="Hibbett D.S."/>
            <person name="Martin F."/>
            <person name="Nordberg H.P."/>
            <person name="Cantor M.N."/>
            <person name="Hua S.X."/>
        </authorList>
    </citation>
    <scope>NUCLEOTIDE SEQUENCE [LARGE SCALE GENOMIC DNA]</scope>
    <source>
        <strain evidence="2 3">Zn</strain>
    </source>
</reference>
<reference evidence="3" key="2">
    <citation type="submission" date="2015-01" db="EMBL/GenBank/DDBJ databases">
        <title>Evolutionary Origins and Diversification of the Mycorrhizal Mutualists.</title>
        <authorList>
            <consortium name="DOE Joint Genome Institute"/>
            <consortium name="Mycorrhizal Genomics Consortium"/>
            <person name="Kohler A."/>
            <person name="Kuo A."/>
            <person name="Nagy L.G."/>
            <person name="Floudas D."/>
            <person name="Copeland A."/>
            <person name="Barry K.W."/>
            <person name="Cichocki N."/>
            <person name="Veneault-Fourrey C."/>
            <person name="LaButti K."/>
            <person name="Lindquist E.A."/>
            <person name="Lipzen A."/>
            <person name="Lundell T."/>
            <person name="Morin E."/>
            <person name="Murat C."/>
            <person name="Riley R."/>
            <person name="Ohm R."/>
            <person name="Sun H."/>
            <person name="Tunlid A."/>
            <person name="Henrissat B."/>
            <person name="Grigoriev I.V."/>
            <person name="Hibbett D.S."/>
            <person name="Martin F."/>
        </authorList>
    </citation>
    <scope>NUCLEOTIDE SEQUENCE [LARGE SCALE GENOMIC DNA]</scope>
    <source>
        <strain evidence="3">Zn</strain>
    </source>
</reference>
<dbReference type="Proteomes" id="UP000054321">
    <property type="component" value="Unassembled WGS sequence"/>
</dbReference>
<feature type="compositionally biased region" description="Polar residues" evidence="1">
    <location>
        <begin position="610"/>
        <end position="620"/>
    </location>
</feature>
<feature type="region of interest" description="Disordered" evidence="1">
    <location>
        <begin position="608"/>
        <end position="627"/>
    </location>
</feature>
<dbReference type="AlphaFoldDB" id="A0A0C3DUK9"/>
<protein>
    <submittedName>
        <fullName evidence="2">Uncharacterized protein</fullName>
    </submittedName>
</protein>
<evidence type="ECO:0000313" key="3">
    <source>
        <dbReference type="Proteomes" id="UP000054321"/>
    </source>
</evidence>
<proteinExistence type="predicted"/>
<keyword evidence="3" id="KW-1185">Reference proteome</keyword>